<sequence>MSGKILYFSSVCPDTPAFVAELERLNIAYTAVNITESMPNLKQFLALRDTRPEFDVKKEHNQVGVPVLKLENDALIFDVSELESQA</sequence>
<reference evidence="1 2" key="1">
    <citation type="submission" date="2022-08" db="EMBL/GenBank/DDBJ databases">
        <title>Aerococcaceae sp. nov isolated from spoiled eye mask.</title>
        <authorList>
            <person name="Zhou G."/>
            <person name="Xie X.-B."/>
            <person name="Shi Q.-S."/>
            <person name="Wang Y.-S."/>
            <person name="Wen X."/>
            <person name="Peng H."/>
            <person name="Yang X.-J."/>
            <person name="Tao H.-B."/>
            <person name="Huang X.-M."/>
        </authorList>
    </citation>
    <scope>NUCLEOTIDE SEQUENCE [LARGE SCALE GENOMIC DNA]</scope>
    <source>
        <strain evidence="2">DM20194951</strain>
    </source>
</reference>
<evidence type="ECO:0000313" key="2">
    <source>
        <dbReference type="Proteomes" id="UP001315967"/>
    </source>
</evidence>
<keyword evidence="2" id="KW-1185">Reference proteome</keyword>
<dbReference type="SUPFAM" id="SSF52833">
    <property type="entry name" value="Thioredoxin-like"/>
    <property type="match status" value="1"/>
</dbReference>
<protein>
    <recommendedName>
        <fullName evidence="3">Glutaredoxin</fullName>
    </recommendedName>
</protein>
<dbReference type="EMBL" id="CP102453">
    <property type="protein sequence ID" value="UUX33928.1"/>
    <property type="molecule type" value="Genomic_DNA"/>
</dbReference>
<organism evidence="1 2">
    <name type="scientific">Fundicoccus culcitae</name>
    <dbReference type="NCBI Taxonomy" id="2969821"/>
    <lineage>
        <taxon>Bacteria</taxon>
        <taxon>Bacillati</taxon>
        <taxon>Bacillota</taxon>
        <taxon>Bacilli</taxon>
        <taxon>Lactobacillales</taxon>
        <taxon>Aerococcaceae</taxon>
        <taxon>Fundicoccus</taxon>
    </lineage>
</organism>
<name>A0ABY5P6A0_9LACT</name>
<gene>
    <name evidence="1" type="ORF">NRE15_13745</name>
</gene>
<accession>A0ABY5P6A0</accession>
<evidence type="ECO:0008006" key="3">
    <source>
        <dbReference type="Google" id="ProtNLM"/>
    </source>
</evidence>
<proteinExistence type="predicted"/>
<evidence type="ECO:0000313" key="1">
    <source>
        <dbReference type="EMBL" id="UUX33928.1"/>
    </source>
</evidence>
<dbReference type="Proteomes" id="UP001315967">
    <property type="component" value="Chromosome"/>
</dbReference>
<dbReference type="RefSeq" id="WP_313793431.1">
    <property type="nucleotide sequence ID" value="NZ_CP102453.1"/>
</dbReference>
<dbReference type="InterPro" id="IPR036249">
    <property type="entry name" value="Thioredoxin-like_sf"/>
</dbReference>
<dbReference type="Gene3D" id="3.40.30.10">
    <property type="entry name" value="Glutaredoxin"/>
    <property type="match status" value="1"/>
</dbReference>